<evidence type="ECO:0000256" key="1">
    <source>
        <dbReference type="SAM" id="Coils"/>
    </source>
</evidence>
<dbReference type="Proteomes" id="UP001454036">
    <property type="component" value="Unassembled WGS sequence"/>
</dbReference>
<accession>A0AAV3QAT6</accession>
<feature type="region of interest" description="Disordered" evidence="2">
    <location>
        <begin position="1"/>
        <end position="71"/>
    </location>
</feature>
<dbReference type="EMBL" id="BAABME010004081">
    <property type="protein sequence ID" value="GAA0161110.1"/>
    <property type="molecule type" value="Genomic_DNA"/>
</dbReference>
<feature type="coiled-coil region" evidence="1">
    <location>
        <begin position="208"/>
        <end position="242"/>
    </location>
</feature>
<feature type="compositionally biased region" description="Polar residues" evidence="2">
    <location>
        <begin position="47"/>
        <end position="61"/>
    </location>
</feature>
<keyword evidence="1" id="KW-0175">Coiled coil</keyword>
<evidence type="ECO:0000256" key="2">
    <source>
        <dbReference type="SAM" id="MobiDB-lite"/>
    </source>
</evidence>
<organism evidence="3 4">
    <name type="scientific">Lithospermum erythrorhizon</name>
    <name type="common">Purple gromwell</name>
    <name type="synonym">Lithospermum officinale var. erythrorhizon</name>
    <dbReference type="NCBI Taxonomy" id="34254"/>
    <lineage>
        <taxon>Eukaryota</taxon>
        <taxon>Viridiplantae</taxon>
        <taxon>Streptophyta</taxon>
        <taxon>Embryophyta</taxon>
        <taxon>Tracheophyta</taxon>
        <taxon>Spermatophyta</taxon>
        <taxon>Magnoliopsida</taxon>
        <taxon>eudicotyledons</taxon>
        <taxon>Gunneridae</taxon>
        <taxon>Pentapetalae</taxon>
        <taxon>asterids</taxon>
        <taxon>lamiids</taxon>
        <taxon>Boraginales</taxon>
        <taxon>Boraginaceae</taxon>
        <taxon>Boraginoideae</taxon>
        <taxon>Lithospermeae</taxon>
        <taxon>Lithospermum</taxon>
    </lineage>
</organism>
<proteinExistence type="predicted"/>
<evidence type="ECO:0000313" key="3">
    <source>
        <dbReference type="EMBL" id="GAA0161110.1"/>
    </source>
</evidence>
<feature type="compositionally biased region" description="Basic and acidic residues" evidence="2">
    <location>
        <begin position="34"/>
        <end position="45"/>
    </location>
</feature>
<gene>
    <name evidence="3" type="ORF">LIER_17505</name>
</gene>
<name>A0AAV3QAT6_LITER</name>
<keyword evidence="4" id="KW-1185">Reference proteome</keyword>
<reference evidence="3 4" key="1">
    <citation type="submission" date="2024-01" db="EMBL/GenBank/DDBJ databases">
        <title>The complete chloroplast genome sequence of Lithospermum erythrorhizon: insights into the phylogenetic relationship among Boraginaceae species and the maternal lineages of purple gromwells.</title>
        <authorList>
            <person name="Okada T."/>
            <person name="Watanabe K."/>
        </authorList>
    </citation>
    <scope>NUCLEOTIDE SEQUENCE [LARGE SCALE GENOMIC DNA]</scope>
</reference>
<comment type="caution">
    <text evidence="3">The sequence shown here is derived from an EMBL/GenBank/DDBJ whole genome shotgun (WGS) entry which is preliminary data.</text>
</comment>
<evidence type="ECO:0000313" key="4">
    <source>
        <dbReference type="Proteomes" id="UP001454036"/>
    </source>
</evidence>
<feature type="compositionally biased region" description="Polar residues" evidence="2">
    <location>
        <begin position="1"/>
        <end position="16"/>
    </location>
</feature>
<sequence length="261" mass="29263">MKQSSLLPSLEVNMNVNDPGEIPLNLPKKPIHGRGKELRNFKEKGTMPSSSNIAPQMSSFGKRNHSLDTDGVDDIDDRNFKHIRTKEHVVADDTPFHDLGHQRSCYGDSGDVVDQKSDSNSFALKLVEASAKPSRPPTSFPPMAPEPSMFEGVSFVENMAQSFENVTWGKLCENFLSKSLDDVLTMDDEVEHALQSCTEILSLKSARHTGLKNLIEEKLKQIEAANEDLYQVEIKMVDLKKEMKMDLESKKQELGIFKIIS</sequence>
<dbReference type="AlphaFoldDB" id="A0AAV3QAT6"/>
<protein>
    <submittedName>
        <fullName evidence="3">Uncharacterized protein</fullName>
    </submittedName>
</protein>